<dbReference type="InterPro" id="IPR018392">
    <property type="entry name" value="LysM"/>
</dbReference>
<feature type="coiled-coil region" evidence="2">
    <location>
        <begin position="26"/>
        <end position="101"/>
    </location>
</feature>
<feature type="domain" description="LysM" evidence="3">
    <location>
        <begin position="134"/>
        <end position="178"/>
    </location>
</feature>
<dbReference type="Pfam" id="PF01476">
    <property type="entry name" value="LysM"/>
    <property type="match status" value="2"/>
</dbReference>
<dbReference type="EMBL" id="AXZF01000016">
    <property type="protein sequence ID" value="ERT69629.1"/>
    <property type="molecule type" value="Genomic_DNA"/>
</dbReference>
<dbReference type="STRING" id="1319815.HMPREF0202_00467"/>
<reference evidence="4 5" key="1">
    <citation type="submission" date="2013-08" db="EMBL/GenBank/DDBJ databases">
        <authorList>
            <person name="Weinstock G."/>
            <person name="Sodergren E."/>
            <person name="Wylie T."/>
            <person name="Fulton L."/>
            <person name="Fulton R."/>
            <person name="Fronick C."/>
            <person name="O'Laughlin M."/>
            <person name="Godfrey J."/>
            <person name="Miner T."/>
            <person name="Herter B."/>
            <person name="Appelbaum E."/>
            <person name="Cordes M."/>
            <person name="Lek S."/>
            <person name="Wollam A."/>
            <person name="Pepin K.H."/>
            <person name="Palsikar V.B."/>
            <person name="Mitreva M."/>
            <person name="Wilson R.K."/>
        </authorList>
    </citation>
    <scope>NUCLEOTIDE SEQUENCE [LARGE SCALE GENOMIC DNA]</scope>
    <source>
        <strain evidence="4 5">ATCC BAA-474</strain>
    </source>
</reference>
<keyword evidence="1" id="KW-0732">Signal</keyword>
<dbReference type="InterPro" id="IPR016047">
    <property type="entry name" value="M23ase_b-sheet_dom"/>
</dbReference>
<dbReference type="PANTHER" id="PTHR21666">
    <property type="entry name" value="PEPTIDASE-RELATED"/>
    <property type="match status" value="1"/>
</dbReference>
<organism evidence="4 5">
    <name type="scientific">Cetobacterium somerae ATCC BAA-474</name>
    <dbReference type="NCBI Taxonomy" id="1319815"/>
    <lineage>
        <taxon>Bacteria</taxon>
        <taxon>Fusobacteriati</taxon>
        <taxon>Fusobacteriota</taxon>
        <taxon>Fusobacteriia</taxon>
        <taxon>Fusobacteriales</taxon>
        <taxon>Fusobacteriaceae</taxon>
        <taxon>Cetobacterium</taxon>
    </lineage>
</organism>
<evidence type="ECO:0000313" key="5">
    <source>
        <dbReference type="Proteomes" id="UP000017081"/>
    </source>
</evidence>
<dbReference type="RefSeq" id="WP_023050014.1">
    <property type="nucleotide sequence ID" value="NZ_CP173065.2"/>
</dbReference>
<dbReference type="InterPro" id="IPR050570">
    <property type="entry name" value="Cell_wall_metabolism_enzyme"/>
</dbReference>
<name>U7VES5_9FUSO</name>
<keyword evidence="2" id="KW-0175">Coiled coil</keyword>
<sequence length="376" mass="42578">MKKGKKLVIGILVFLVTSIFYREFTLKNNEAKNNEVIENKETVKNEEVVETETLAIEKVEVTEKKVEEKIVSTQENSTKVIEEKVTQNLAEESTLEDLELENKIAKEWDDQEGQELADLDSSIDLEEKIVLENMEYVIKKGDTISDLSKEYKIKTDYIYANNIDKNLRVLQIGKKINIPTEPGIFYSIKKGDTFEGLSKRFEVDVKTIKEDNEIDRLLVGAKIFLREPKVSRYLSSFKQEYVKKTNLGTFSNPLMAMSLTSSFGSRKHPVLKKVLNHAGVDLKAKTGTKVVSAREGVVSFAGRASGYGKLIIIKHSDGYETRYAHLSQIDVKKGQKISQNQHIALSGATGRVSGPHLHFEIRKNGKIENPLTYLKF</sequence>
<dbReference type="HOGENOM" id="CLU_024852_0_0_0"/>
<dbReference type="Gene3D" id="3.10.350.10">
    <property type="entry name" value="LysM domain"/>
    <property type="match status" value="2"/>
</dbReference>
<gene>
    <name evidence="4" type="ORF">HMPREF0202_00467</name>
</gene>
<dbReference type="InterPro" id="IPR011055">
    <property type="entry name" value="Dup_hybrid_motif"/>
</dbReference>
<evidence type="ECO:0000259" key="3">
    <source>
        <dbReference type="PROSITE" id="PS51782"/>
    </source>
</evidence>
<dbReference type="GO" id="GO:0004222">
    <property type="term" value="F:metalloendopeptidase activity"/>
    <property type="evidence" value="ECO:0007669"/>
    <property type="project" value="TreeGrafter"/>
</dbReference>
<dbReference type="Pfam" id="PF01551">
    <property type="entry name" value="Peptidase_M23"/>
    <property type="match status" value="1"/>
</dbReference>
<evidence type="ECO:0000256" key="1">
    <source>
        <dbReference type="ARBA" id="ARBA00022729"/>
    </source>
</evidence>
<dbReference type="Proteomes" id="UP000017081">
    <property type="component" value="Unassembled WGS sequence"/>
</dbReference>
<dbReference type="InterPro" id="IPR036779">
    <property type="entry name" value="LysM_dom_sf"/>
</dbReference>
<protein>
    <submittedName>
        <fullName evidence="4">Peptidase, M23 family</fullName>
    </submittedName>
</protein>
<proteinExistence type="predicted"/>
<comment type="caution">
    <text evidence="4">The sequence shown here is derived from an EMBL/GenBank/DDBJ whole genome shotgun (WGS) entry which is preliminary data.</text>
</comment>
<dbReference type="PROSITE" id="PS51782">
    <property type="entry name" value="LYSM"/>
    <property type="match status" value="1"/>
</dbReference>
<evidence type="ECO:0000256" key="2">
    <source>
        <dbReference type="SAM" id="Coils"/>
    </source>
</evidence>
<keyword evidence="5" id="KW-1185">Reference proteome</keyword>
<dbReference type="SUPFAM" id="SSF51261">
    <property type="entry name" value="Duplicated hybrid motif"/>
    <property type="match status" value="1"/>
</dbReference>
<dbReference type="AlphaFoldDB" id="U7VES5"/>
<dbReference type="PANTHER" id="PTHR21666:SF289">
    <property type="entry name" value="L-ALA--D-GLU ENDOPEPTIDASE"/>
    <property type="match status" value="1"/>
</dbReference>
<dbReference type="Gene3D" id="2.70.70.10">
    <property type="entry name" value="Glucose Permease (Domain IIA)"/>
    <property type="match status" value="1"/>
</dbReference>
<evidence type="ECO:0000313" key="4">
    <source>
        <dbReference type="EMBL" id="ERT69629.1"/>
    </source>
</evidence>
<dbReference type="SMART" id="SM00257">
    <property type="entry name" value="LysM"/>
    <property type="match status" value="2"/>
</dbReference>
<dbReference type="PATRIC" id="fig|1319815.3.peg.449"/>
<dbReference type="CDD" id="cd12797">
    <property type="entry name" value="M23_peptidase"/>
    <property type="match status" value="1"/>
</dbReference>
<accession>U7VES5</accession>
<dbReference type="eggNOG" id="COG0739">
    <property type="taxonomic scope" value="Bacteria"/>
</dbReference>